<dbReference type="InterPro" id="IPR029045">
    <property type="entry name" value="ClpP/crotonase-like_dom_sf"/>
</dbReference>
<name>A0A2V3TWF3_9HYPH</name>
<sequence length="265" mass="27659">MQDSMEAGVAVVERDNQGSCAILRLNRPEVLNALNAEVLHALGEALDAVAKDEAVRALIVTGAGPKAFCAGADIKEFLAQSPIAMKERSELGQSTFAKLGRLRIPSIAAMNGFAFGGGFELALACTFRVALATAKMGLPEVKLGLLPGFGGTQRLPRLIGEARALELIMSGRFIDAAEADKFGLINRVVSDDVVAAAVAFAGEFTGFSLSSQSLARAAVERGASVALDEGLRIEAELFGLVASTDDAAEGCAAFVEKRAAVFKDR</sequence>
<organism evidence="3 4">
    <name type="scientific">Chelatococcus asaccharovorans</name>
    <dbReference type="NCBI Taxonomy" id="28210"/>
    <lineage>
        <taxon>Bacteria</taxon>
        <taxon>Pseudomonadati</taxon>
        <taxon>Pseudomonadota</taxon>
        <taxon>Alphaproteobacteria</taxon>
        <taxon>Hyphomicrobiales</taxon>
        <taxon>Chelatococcaceae</taxon>
        <taxon>Chelatococcus</taxon>
    </lineage>
</organism>
<dbReference type="PANTHER" id="PTHR11941:SF54">
    <property type="entry name" value="ENOYL-COA HYDRATASE, MITOCHONDRIAL"/>
    <property type="match status" value="1"/>
</dbReference>
<dbReference type="InterPro" id="IPR001753">
    <property type="entry name" value="Enoyl-CoA_hydra/iso"/>
</dbReference>
<dbReference type="PANTHER" id="PTHR11941">
    <property type="entry name" value="ENOYL-COA HYDRATASE-RELATED"/>
    <property type="match status" value="1"/>
</dbReference>
<dbReference type="Pfam" id="PF00378">
    <property type="entry name" value="ECH_1"/>
    <property type="match status" value="1"/>
</dbReference>
<dbReference type="AlphaFoldDB" id="A0A2V3TWF3"/>
<dbReference type="EMBL" id="QJJK01000015">
    <property type="protein sequence ID" value="PXW52927.1"/>
    <property type="molecule type" value="Genomic_DNA"/>
</dbReference>
<reference evidence="3 4" key="1">
    <citation type="submission" date="2018-05" db="EMBL/GenBank/DDBJ databases">
        <title>Genomic Encyclopedia of Type Strains, Phase IV (KMG-IV): sequencing the most valuable type-strain genomes for metagenomic binning, comparative biology and taxonomic classification.</title>
        <authorList>
            <person name="Goeker M."/>
        </authorList>
    </citation>
    <scope>NUCLEOTIDE SEQUENCE [LARGE SCALE GENOMIC DNA]</scope>
    <source>
        <strain evidence="3 4">DSM 6462</strain>
    </source>
</reference>
<dbReference type="FunFam" id="1.10.12.10:FF:000001">
    <property type="entry name" value="Probable enoyl-CoA hydratase, mitochondrial"/>
    <property type="match status" value="1"/>
</dbReference>
<evidence type="ECO:0000256" key="2">
    <source>
        <dbReference type="ARBA" id="ARBA00023239"/>
    </source>
</evidence>
<keyword evidence="2" id="KW-0456">Lyase</keyword>
<evidence type="ECO:0000313" key="4">
    <source>
        <dbReference type="Proteomes" id="UP000248021"/>
    </source>
</evidence>
<dbReference type="CDD" id="cd06558">
    <property type="entry name" value="crotonase-like"/>
    <property type="match status" value="1"/>
</dbReference>
<dbReference type="GO" id="GO:0016836">
    <property type="term" value="F:hydro-lyase activity"/>
    <property type="evidence" value="ECO:0007669"/>
    <property type="project" value="UniProtKB-ARBA"/>
</dbReference>
<accession>A0A2V3TWF3</accession>
<keyword evidence="4" id="KW-1185">Reference proteome</keyword>
<proteinExistence type="inferred from homology"/>
<dbReference type="Proteomes" id="UP000248021">
    <property type="component" value="Unassembled WGS sequence"/>
</dbReference>
<evidence type="ECO:0000256" key="1">
    <source>
        <dbReference type="ARBA" id="ARBA00005254"/>
    </source>
</evidence>
<dbReference type="FunFam" id="3.90.226.10:FF:000009">
    <property type="entry name" value="Carnitinyl-CoA dehydratase"/>
    <property type="match status" value="1"/>
</dbReference>
<evidence type="ECO:0000313" key="3">
    <source>
        <dbReference type="EMBL" id="PXW52927.1"/>
    </source>
</evidence>
<gene>
    <name evidence="3" type="ORF">C7450_115126</name>
</gene>
<dbReference type="GO" id="GO:0006635">
    <property type="term" value="P:fatty acid beta-oxidation"/>
    <property type="evidence" value="ECO:0007669"/>
    <property type="project" value="TreeGrafter"/>
</dbReference>
<dbReference type="Gene3D" id="1.10.12.10">
    <property type="entry name" value="Lyase 2-enoyl-coa Hydratase, Chain A, domain 2"/>
    <property type="match status" value="1"/>
</dbReference>
<dbReference type="Gene3D" id="3.90.226.10">
    <property type="entry name" value="2-enoyl-CoA Hydratase, Chain A, domain 1"/>
    <property type="match status" value="1"/>
</dbReference>
<comment type="caution">
    <text evidence="3">The sequence shown here is derived from an EMBL/GenBank/DDBJ whole genome shotgun (WGS) entry which is preliminary data.</text>
</comment>
<dbReference type="InterPro" id="IPR014748">
    <property type="entry name" value="Enoyl-CoA_hydra_C"/>
</dbReference>
<comment type="similarity">
    <text evidence="1">Belongs to the enoyl-CoA hydratase/isomerase family.</text>
</comment>
<protein>
    <submittedName>
        <fullName evidence="3">Enoyl-CoA hydratase</fullName>
    </submittedName>
</protein>
<dbReference type="SUPFAM" id="SSF52096">
    <property type="entry name" value="ClpP/crotonase"/>
    <property type="match status" value="1"/>
</dbReference>